<evidence type="ECO:0000256" key="3">
    <source>
        <dbReference type="ARBA" id="ARBA00012438"/>
    </source>
</evidence>
<dbReference type="InterPro" id="IPR035965">
    <property type="entry name" value="PAS-like_dom_sf"/>
</dbReference>
<dbReference type="InterPro" id="IPR003594">
    <property type="entry name" value="HATPase_dom"/>
</dbReference>
<keyword evidence="4" id="KW-0808">Transferase</keyword>
<dbReference type="Pfam" id="PF13188">
    <property type="entry name" value="PAS_8"/>
    <property type="match status" value="1"/>
</dbReference>
<evidence type="ECO:0000256" key="4">
    <source>
        <dbReference type="ARBA" id="ARBA00022679"/>
    </source>
</evidence>
<dbReference type="Proteomes" id="UP000283077">
    <property type="component" value="Unassembled WGS sequence"/>
</dbReference>
<dbReference type="InterPro" id="IPR050351">
    <property type="entry name" value="BphY/WalK/GraS-like"/>
</dbReference>
<evidence type="ECO:0000256" key="5">
    <source>
        <dbReference type="ARBA" id="ARBA00022692"/>
    </source>
</evidence>
<dbReference type="EMBL" id="SACS01000001">
    <property type="protein sequence ID" value="RVU41637.1"/>
    <property type="molecule type" value="Genomic_DNA"/>
</dbReference>
<dbReference type="Pfam" id="PF02518">
    <property type="entry name" value="HATPase_c"/>
    <property type="match status" value="1"/>
</dbReference>
<accession>A0A437R4P0</accession>
<reference evidence="15 16" key="1">
    <citation type="submission" date="2019-01" db="EMBL/GenBank/DDBJ databases">
        <authorList>
            <person name="Chen W.-M."/>
        </authorList>
    </citation>
    <scope>NUCLEOTIDE SEQUENCE [LARGE SCALE GENOMIC DNA]</scope>
    <source>
        <strain evidence="15 16">KYPC3</strain>
    </source>
</reference>
<dbReference type="AlphaFoldDB" id="A0A437R4P0"/>
<keyword evidence="9 12" id="KW-1133">Transmembrane helix</keyword>
<evidence type="ECO:0000259" key="14">
    <source>
        <dbReference type="PROSITE" id="PS50112"/>
    </source>
</evidence>
<keyword evidence="8" id="KW-0067">ATP-binding</keyword>
<evidence type="ECO:0000313" key="16">
    <source>
        <dbReference type="Proteomes" id="UP000283077"/>
    </source>
</evidence>
<gene>
    <name evidence="15" type="ORF">EOE67_00090</name>
</gene>
<comment type="caution">
    <text evidence="15">The sequence shown here is derived from an EMBL/GenBank/DDBJ whole genome shotgun (WGS) entry which is preliminary data.</text>
</comment>
<dbReference type="RefSeq" id="WP_127697036.1">
    <property type="nucleotide sequence ID" value="NZ_SACS01000001.1"/>
</dbReference>
<dbReference type="PROSITE" id="PS50109">
    <property type="entry name" value="HIS_KIN"/>
    <property type="match status" value="1"/>
</dbReference>
<dbReference type="InterPro" id="IPR036890">
    <property type="entry name" value="HATPase_C_sf"/>
</dbReference>
<dbReference type="InterPro" id="IPR005467">
    <property type="entry name" value="His_kinase_dom"/>
</dbReference>
<sequence length="464" mass="52572">MKTEYRLRSYLLFLHGVLLLGTVSLYQQQPLLMLALELLLAASFWLCWRLCRQSLQPLRYTECFQQLLSEQSYNHRLHANSDPQLQSLVQCYNDLLARLQQERLRIGEQQGLLDQLLEASPVAVLVFDFDDRLSLLNASARQLLGLADPLNRPLCDWIDGDATFFPQFSPIEQQRVRSLLPQLQQLLPQQSTLCSDSEGRRFRCQCSQFIDRGFSRRFLLIEELTAELHSSEKSTFDKLVRVIAHEVNNTVAVTGSVLQSVCNYQKQLQADDQQDFAVAIAAVQKRNHSLGQFIDRCSQVVKMPAAEPQPTDLVVLLSDVMYLCRDNAQSRGVQLQWQLPADPVWLLLDPALFSQAILNIVKNALEAAETGLQLQPTRPAKVLLSLVPQPQGWQLSVTDSGDLLRDVEGGQLFTPFFTTKKGGQGIGLVFVREVLQRHGLPYRLASTDDQQSCFEIWFSSLKSS</sequence>
<keyword evidence="11 12" id="KW-0472">Membrane</keyword>
<keyword evidence="7" id="KW-0418">Kinase</keyword>
<feature type="domain" description="PAS" evidence="14">
    <location>
        <begin position="109"/>
        <end position="146"/>
    </location>
</feature>
<proteinExistence type="predicted"/>
<dbReference type="PANTHER" id="PTHR42878:SF7">
    <property type="entry name" value="SENSOR HISTIDINE KINASE GLRK"/>
    <property type="match status" value="1"/>
</dbReference>
<keyword evidence="16" id="KW-1185">Reference proteome</keyword>
<comment type="subcellular location">
    <subcellularLocation>
        <location evidence="2">Membrane</location>
        <topology evidence="2">Multi-pass membrane protein</topology>
    </subcellularLocation>
</comment>
<evidence type="ECO:0000256" key="7">
    <source>
        <dbReference type="ARBA" id="ARBA00022777"/>
    </source>
</evidence>
<dbReference type="GO" id="GO:0000156">
    <property type="term" value="F:phosphorelay response regulator activity"/>
    <property type="evidence" value="ECO:0007669"/>
    <property type="project" value="TreeGrafter"/>
</dbReference>
<evidence type="ECO:0000256" key="6">
    <source>
        <dbReference type="ARBA" id="ARBA00022741"/>
    </source>
</evidence>
<dbReference type="GO" id="GO:0030295">
    <property type="term" value="F:protein kinase activator activity"/>
    <property type="evidence" value="ECO:0007669"/>
    <property type="project" value="TreeGrafter"/>
</dbReference>
<dbReference type="GO" id="GO:0007234">
    <property type="term" value="P:osmosensory signaling via phosphorelay pathway"/>
    <property type="evidence" value="ECO:0007669"/>
    <property type="project" value="TreeGrafter"/>
</dbReference>
<evidence type="ECO:0000256" key="9">
    <source>
        <dbReference type="ARBA" id="ARBA00022989"/>
    </source>
</evidence>
<comment type="catalytic activity">
    <reaction evidence="1">
        <text>ATP + protein L-histidine = ADP + protein N-phospho-L-histidine.</text>
        <dbReference type="EC" id="2.7.13.3"/>
    </reaction>
</comment>
<keyword evidence="6" id="KW-0547">Nucleotide-binding</keyword>
<dbReference type="PANTHER" id="PTHR42878">
    <property type="entry name" value="TWO-COMPONENT HISTIDINE KINASE"/>
    <property type="match status" value="1"/>
</dbReference>
<evidence type="ECO:0000256" key="12">
    <source>
        <dbReference type="SAM" id="Phobius"/>
    </source>
</evidence>
<evidence type="ECO:0000313" key="15">
    <source>
        <dbReference type="EMBL" id="RVU41637.1"/>
    </source>
</evidence>
<name>A0A437R4P0_9GAMM</name>
<dbReference type="Gene3D" id="3.30.565.10">
    <property type="entry name" value="Histidine kinase-like ATPase, C-terminal domain"/>
    <property type="match status" value="1"/>
</dbReference>
<evidence type="ECO:0000259" key="13">
    <source>
        <dbReference type="PROSITE" id="PS50109"/>
    </source>
</evidence>
<feature type="transmembrane region" description="Helical" evidence="12">
    <location>
        <begin position="7"/>
        <end position="26"/>
    </location>
</feature>
<feature type="domain" description="Histidine kinase" evidence="13">
    <location>
        <begin position="242"/>
        <end position="462"/>
    </location>
</feature>
<dbReference type="SMART" id="SM00387">
    <property type="entry name" value="HATPase_c"/>
    <property type="match status" value="1"/>
</dbReference>
<dbReference type="OrthoDB" id="1931120at2"/>
<dbReference type="PROSITE" id="PS50112">
    <property type="entry name" value="PAS"/>
    <property type="match status" value="1"/>
</dbReference>
<organism evidence="15 16">
    <name type="scientific">Rheinheimera riviphila</name>
    <dbReference type="NCBI Taxonomy" id="1834037"/>
    <lineage>
        <taxon>Bacteria</taxon>
        <taxon>Pseudomonadati</taxon>
        <taxon>Pseudomonadota</taxon>
        <taxon>Gammaproteobacteria</taxon>
        <taxon>Chromatiales</taxon>
        <taxon>Chromatiaceae</taxon>
        <taxon>Rheinheimera</taxon>
    </lineage>
</organism>
<dbReference type="EC" id="2.7.13.3" evidence="3"/>
<evidence type="ECO:0000256" key="2">
    <source>
        <dbReference type="ARBA" id="ARBA00004141"/>
    </source>
</evidence>
<dbReference type="InterPro" id="IPR000014">
    <property type="entry name" value="PAS"/>
</dbReference>
<dbReference type="SUPFAM" id="SSF55785">
    <property type="entry name" value="PYP-like sensor domain (PAS domain)"/>
    <property type="match status" value="1"/>
</dbReference>
<keyword evidence="5 12" id="KW-0812">Transmembrane</keyword>
<keyword evidence="10" id="KW-0902">Two-component regulatory system</keyword>
<dbReference type="GO" id="GO:0004673">
    <property type="term" value="F:protein histidine kinase activity"/>
    <property type="evidence" value="ECO:0007669"/>
    <property type="project" value="UniProtKB-EC"/>
</dbReference>
<protein>
    <recommendedName>
        <fullName evidence="3">histidine kinase</fullName>
        <ecNumber evidence="3">2.7.13.3</ecNumber>
    </recommendedName>
</protein>
<evidence type="ECO:0000256" key="8">
    <source>
        <dbReference type="ARBA" id="ARBA00022840"/>
    </source>
</evidence>
<evidence type="ECO:0000256" key="1">
    <source>
        <dbReference type="ARBA" id="ARBA00000085"/>
    </source>
</evidence>
<evidence type="ECO:0000256" key="11">
    <source>
        <dbReference type="ARBA" id="ARBA00023136"/>
    </source>
</evidence>
<dbReference type="SUPFAM" id="SSF55874">
    <property type="entry name" value="ATPase domain of HSP90 chaperone/DNA topoisomerase II/histidine kinase"/>
    <property type="match status" value="1"/>
</dbReference>
<evidence type="ECO:0000256" key="10">
    <source>
        <dbReference type="ARBA" id="ARBA00023012"/>
    </source>
</evidence>
<dbReference type="GO" id="GO:0005524">
    <property type="term" value="F:ATP binding"/>
    <property type="evidence" value="ECO:0007669"/>
    <property type="project" value="UniProtKB-KW"/>
</dbReference>
<dbReference type="GO" id="GO:0016020">
    <property type="term" value="C:membrane"/>
    <property type="evidence" value="ECO:0007669"/>
    <property type="project" value="UniProtKB-SubCell"/>
</dbReference>